<evidence type="ECO:0000259" key="11">
    <source>
        <dbReference type="PROSITE" id="PS50975"/>
    </source>
</evidence>
<feature type="domain" description="ATP-grasp" evidence="11">
    <location>
        <begin position="130"/>
        <end position="315"/>
    </location>
</feature>
<sequence>MNKNNKLCIAIQADPLHSLKTKSDSSLFIAAELCKRGYRTFFYTPQDLFLQDNVCFAKGYFAHVEFTGQESKFTLQEKSHINLDDVAAILIRQDPPFDMSYITNTYLLDKINPKVLILNNPTAIRSHSEKVMAFKFAEFIPPSMIISSLQNEAIEFIKEHKQVVIKPLYWFGGKYLEFLEWDNVDNIETKITLSLQKHQHIIIQKFLQKVYEGDKRIIVIDGKVEAVMKRIPQSGNFIANLAAGGSAEKTEITLKEQKIIDVIGPYLKSQGIIFAGVDMIDEYLIEINITSPTGLVAIEQLYGLNLAKPIVDYIERKI</sequence>
<dbReference type="InterPro" id="IPR013815">
    <property type="entry name" value="ATP_grasp_subdomain_1"/>
</dbReference>
<dbReference type="InterPro" id="IPR004218">
    <property type="entry name" value="GSHS_ATP-bd"/>
</dbReference>
<dbReference type="Proteomes" id="UP001291687">
    <property type="component" value="Unassembled WGS sequence"/>
</dbReference>
<dbReference type="Gene3D" id="3.40.50.20">
    <property type="match status" value="1"/>
</dbReference>
<comment type="cofactor">
    <cofactor evidence="2">
        <name>Mg(2+)</name>
        <dbReference type="ChEBI" id="CHEBI:18420"/>
    </cofactor>
</comment>
<evidence type="ECO:0000256" key="10">
    <source>
        <dbReference type="HAMAP-Rule" id="MF_00162"/>
    </source>
</evidence>
<dbReference type="RefSeq" id="WP_322777501.1">
    <property type="nucleotide sequence ID" value="NZ_JARJFB010000184.1"/>
</dbReference>
<dbReference type="EC" id="6.3.2.3" evidence="10"/>
<keyword evidence="4 10" id="KW-0317">Glutathione biosynthesis</keyword>
<dbReference type="Pfam" id="PF02951">
    <property type="entry name" value="GSH-S_N"/>
    <property type="match status" value="1"/>
</dbReference>
<dbReference type="EMBL" id="JARJFB010000184">
    <property type="protein sequence ID" value="MEA0971591.1"/>
    <property type="molecule type" value="Genomic_DNA"/>
</dbReference>
<dbReference type="NCBIfam" id="NF003573">
    <property type="entry name" value="PRK05246.1"/>
    <property type="match status" value="1"/>
</dbReference>
<evidence type="ECO:0000256" key="1">
    <source>
        <dbReference type="ARBA" id="ARBA00001936"/>
    </source>
</evidence>
<evidence type="ECO:0000313" key="12">
    <source>
        <dbReference type="EMBL" id="MEA0971591.1"/>
    </source>
</evidence>
<proteinExistence type="inferred from homology"/>
<dbReference type="SUPFAM" id="SSF56059">
    <property type="entry name" value="Glutathione synthetase ATP-binding domain-like"/>
    <property type="match status" value="1"/>
</dbReference>
<evidence type="ECO:0000256" key="7">
    <source>
        <dbReference type="ARBA" id="ARBA00022840"/>
    </source>
</evidence>
<evidence type="ECO:0000313" key="13">
    <source>
        <dbReference type="Proteomes" id="UP001291687"/>
    </source>
</evidence>
<protein>
    <recommendedName>
        <fullName evidence="10">Glutathione synthetase</fullName>
        <ecNumber evidence="10">6.3.2.3</ecNumber>
    </recommendedName>
    <alternativeName>
        <fullName evidence="10">GSH synthetase</fullName>
        <shortName evidence="10">GSH-S</shortName>
        <shortName evidence="10">GSHase</shortName>
    </alternativeName>
    <alternativeName>
        <fullName evidence="10">Glutathione synthase</fullName>
    </alternativeName>
</protein>
<dbReference type="Pfam" id="PF02955">
    <property type="entry name" value="GSH-S_ATP"/>
    <property type="match status" value="1"/>
</dbReference>
<dbReference type="HAMAP" id="MF_00162">
    <property type="entry name" value="GSH_S"/>
    <property type="match status" value="1"/>
</dbReference>
<keyword evidence="5" id="KW-0479">Metal-binding</keyword>
<dbReference type="PROSITE" id="PS50975">
    <property type="entry name" value="ATP_GRASP"/>
    <property type="match status" value="1"/>
</dbReference>
<dbReference type="InterPro" id="IPR004215">
    <property type="entry name" value="GSHS_N"/>
</dbReference>
<evidence type="ECO:0000256" key="9">
    <source>
        <dbReference type="ARBA" id="ARBA00023211"/>
    </source>
</evidence>
<evidence type="ECO:0000256" key="6">
    <source>
        <dbReference type="ARBA" id="ARBA00022741"/>
    </source>
</evidence>
<reference evidence="12 13" key="1">
    <citation type="submission" date="2023-03" db="EMBL/GenBank/DDBJ databases">
        <title>Host association and intracellularity evolved multiple times independently in the Rickettsiales.</title>
        <authorList>
            <person name="Castelli M."/>
            <person name="Nardi T."/>
            <person name="Gammuto L."/>
            <person name="Bellinzona G."/>
            <person name="Sabaneyeva E."/>
            <person name="Potekhin A."/>
            <person name="Serra V."/>
            <person name="Petroni G."/>
            <person name="Sassera D."/>
        </authorList>
    </citation>
    <scope>NUCLEOTIDE SEQUENCE [LARGE SCALE GENOMIC DNA]</scope>
    <source>
        <strain evidence="12 13">Sr 2-6</strain>
    </source>
</reference>
<dbReference type="InterPro" id="IPR016185">
    <property type="entry name" value="PreATP-grasp_dom_sf"/>
</dbReference>
<evidence type="ECO:0000256" key="8">
    <source>
        <dbReference type="ARBA" id="ARBA00022842"/>
    </source>
</evidence>
<dbReference type="InterPro" id="IPR011761">
    <property type="entry name" value="ATP-grasp"/>
</dbReference>
<evidence type="ECO:0000256" key="2">
    <source>
        <dbReference type="ARBA" id="ARBA00001946"/>
    </source>
</evidence>
<dbReference type="NCBIfam" id="TIGR01380">
    <property type="entry name" value="glut_syn"/>
    <property type="match status" value="1"/>
</dbReference>
<dbReference type="PANTHER" id="PTHR21621">
    <property type="entry name" value="RIBOSOMAL PROTEIN S6 MODIFICATION PROTEIN"/>
    <property type="match status" value="1"/>
</dbReference>
<organism evidence="12 13">
    <name type="scientific">Candidatus Megaera venefica</name>
    <dbReference type="NCBI Taxonomy" id="2055910"/>
    <lineage>
        <taxon>Bacteria</taxon>
        <taxon>Pseudomonadati</taxon>
        <taxon>Pseudomonadota</taxon>
        <taxon>Alphaproteobacteria</taxon>
        <taxon>Rickettsiales</taxon>
        <taxon>Rickettsiaceae</taxon>
        <taxon>Candidatus Megaera</taxon>
    </lineage>
</organism>
<name>A0ABU5NEN0_9RICK</name>
<dbReference type="Gene3D" id="3.30.470.20">
    <property type="entry name" value="ATP-grasp fold, B domain"/>
    <property type="match status" value="1"/>
</dbReference>
<dbReference type="SUPFAM" id="SSF52440">
    <property type="entry name" value="PreATP-grasp domain"/>
    <property type="match status" value="1"/>
</dbReference>
<keyword evidence="8" id="KW-0460">Magnesium</keyword>
<evidence type="ECO:0000256" key="5">
    <source>
        <dbReference type="ARBA" id="ARBA00022723"/>
    </source>
</evidence>
<comment type="cofactor">
    <cofactor evidence="1">
        <name>Mn(2+)</name>
        <dbReference type="ChEBI" id="CHEBI:29035"/>
    </cofactor>
</comment>
<dbReference type="Gene3D" id="3.30.1490.20">
    <property type="entry name" value="ATP-grasp fold, A domain"/>
    <property type="match status" value="1"/>
</dbReference>
<dbReference type="InterPro" id="IPR006284">
    <property type="entry name" value="Glut_synth_pro"/>
</dbReference>
<keyword evidence="9" id="KW-0464">Manganese</keyword>
<keyword evidence="7 10" id="KW-0067">ATP-binding</keyword>
<accession>A0ABU5NEN0</accession>
<keyword evidence="3 10" id="KW-0436">Ligase</keyword>
<comment type="caution">
    <text evidence="12">The sequence shown here is derived from an EMBL/GenBank/DDBJ whole genome shotgun (WGS) entry which is preliminary data.</text>
</comment>
<gene>
    <name evidence="10" type="primary">gshB</name>
    <name evidence="12" type="ORF">Megvenef_01574</name>
</gene>
<comment type="similarity">
    <text evidence="10">Belongs to the prokaryotic GSH synthase family.</text>
</comment>
<keyword evidence="13" id="KW-1185">Reference proteome</keyword>
<comment type="pathway">
    <text evidence="10">Sulfur metabolism; glutathione biosynthesis; glutathione from L-cysteine and L-glutamate: step 2/2.</text>
</comment>
<dbReference type="PANTHER" id="PTHR21621:SF4">
    <property type="entry name" value="GLUTATHIONE SYNTHETASE"/>
    <property type="match status" value="1"/>
</dbReference>
<evidence type="ECO:0000256" key="4">
    <source>
        <dbReference type="ARBA" id="ARBA00022684"/>
    </source>
</evidence>
<keyword evidence="6 10" id="KW-0547">Nucleotide-binding</keyword>
<comment type="catalytic activity">
    <reaction evidence="10">
        <text>gamma-L-glutamyl-L-cysteine + glycine + ATP = glutathione + ADP + phosphate + H(+)</text>
        <dbReference type="Rhea" id="RHEA:13557"/>
        <dbReference type="ChEBI" id="CHEBI:15378"/>
        <dbReference type="ChEBI" id="CHEBI:30616"/>
        <dbReference type="ChEBI" id="CHEBI:43474"/>
        <dbReference type="ChEBI" id="CHEBI:57305"/>
        <dbReference type="ChEBI" id="CHEBI:57925"/>
        <dbReference type="ChEBI" id="CHEBI:58173"/>
        <dbReference type="ChEBI" id="CHEBI:456216"/>
        <dbReference type="EC" id="6.3.2.3"/>
    </reaction>
</comment>
<evidence type="ECO:0000256" key="3">
    <source>
        <dbReference type="ARBA" id="ARBA00022598"/>
    </source>
</evidence>